<dbReference type="VEuPathDB" id="FungiDB:CAGL0F08591g"/>
<dbReference type="EMBL" id="LLZZ01000181">
    <property type="protein sequence ID" value="KTA95770.1"/>
    <property type="molecule type" value="Genomic_DNA"/>
</dbReference>
<proteinExistence type="predicted"/>
<organism evidence="1 2">
    <name type="scientific">Candida glabrata</name>
    <name type="common">Yeast</name>
    <name type="synonym">Torulopsis glabrata</name>
    <dbReference type="NCBI Taxonomy" id="5478"/>
    <lineage>
        <taxon>Eukaryota</taxon>
        <taxon>Fungi</taxon>
        <taxon>Dikarya</taxon>
        <taxon>Ascomycota</taxon>
        <taxon>Saccharomycotina</taxon>
        <taxon>Saccharomycetes</taxon>
        <taxon>Saccharomycetales</taxon>
        <taxon>Saccharomycetaceae</taxon>
        <taxon>Nakaseomyces</taxon>
    </lineage>
</organism>
<gene>
    <name evidence="1" type="ORF">AO440_001462</name>
</gene>
<dbReference type="VEuPathDB" id="FungiDB:GWK60_F08129"/>
<evidence type="ECO:0000313" key="1">
    <source>
        <dbReference type="EMBL" id="KTA95770.1"/>
    </source>
</evidence>
<dbReference type="AlphaFoldDB" id="A0A0W0C876"/>
<name>A0A0W0C876_CANGB</name>
<reference evidence="1 2" key="1">
    <citation type="submission" date="2015-10" db="EMBL/GenBank/DDBJ databases">
        <title>Draft genomes sequences of Candida glabrata isolates 1A, 1B, 2A, 2B, 3A and 3B.</title>
        <authorList>
            <person name="Haavelsrud O.E."/>
            <person name="Gaustad P."/>
        </authorList>
    </citation>
    <scope>NUCLEOTIDE SEQUENCE [LARGE SCALE GENOMIC DNA]</scope>
    <source>
        <strain evidence="1">910700640</strain>
    </source>
</reference>
<sequence>MSSTDLIIAHFNELRFSDVLSIEDFKEIIIQSKTVEVHDEDVNKWYQSYLRAEQKKLKLFRERLRIFLASIRQRELQKLEKEQLSESYDLEEIISSLYKLNEVFEGIVMNQNDELRQKQAELANFKDHLAASLDSSDRSILDSINSSIEAIEKYRKALDEGS</sequence>
<comment type="caution">
    <text evidence="1">The sequence shown here is derived from an EMBL/GenBank/DDBJ whole genome shotgun (WGS) entry which is preliminary data.</text>
</comment>
<dbReference type="VEuPathDB" id="FungiDB:GVI51_F08151"/>
<dbReference type="VEuPathDB" id="FungiDB:B1J91_F08591g"/>
<protein>
    <submittedName>
        <fullName evidence="1">Central kinetochore subunit NKP2</fullName>
    </submittedName>
</protein>
<dbReference type="Proteomes" id="UP000054886">
    <property type="component" value="Unassembled WGS sequence"/>
</dbReference>
<accession>A0A0W0C876</accession>
<evidence type="ECO:0000313" key="2">
    <source>
        <dbReference type="Proteomes" id="UP000054886"/>
    </source>
</evidence>